<dbReference type="EMBL" id="NKCL01000078">
    <property type="protein sequence ID" value="RSL83792.1"/>
    <property type="molecule type" value="Genomic_DNA"/>
</dbReference>
<gene>
    <name evidence="2" type="ORF">CEP51_004290</name>
</gene>
<name>A0A428S1U1_9HYPO</name>
<evidence type="ECO:0000313" key="3">
    <source>
        <dbReference type="Proteomes" id="UP000287972"/>
    </source>
</evidence>
<accession>A0A428S1U1</accession>
<dbReference type="AlphaFoldDB" id="A0A428S1U1"/>
<comment type="caution">
    <text evidence="2">The sequence shown here is derived from an EMBL/GenBank/DDBJ whole genome shotgun (WGS) entry which is preliminary data.</text>
</comment>
<reference evidence="2 3" key="1">
    <citation type="submission" date="2017-06" db="EMBL/GenBank/DDBJ databases">
        <title>Comparative genomic analysis of Ambrosia Fusariam Clade fungi.</title>
        <authorList>
            <person name="Stajich J.E."/>
            <person name="Carrillo J."/>
            <person name="Kijimoto T."/>
            <person name="Eskalen A."/>
            <person name="O'Donnell K."/>
            <person name="Kasson M."/>
        </authorList>
    </citation>
    <scope>NUCLEOTIDE SEQUENCE [LARGE SCALE GENOMIC DNA]</scope>
    <source>
        <strain evidence="2 3">NRRL62606</strain>
    </source>
</reference>
<proteinExistence type="predicted"/>
<organism evidence="2 3">
    <name type="scientific">Fusarium floridanum</name>
    <dbReference type="NCBI Taxonomy" id="1325733"/>
    <lineage>
        <taxon>Eukaryota</taxon>
        <taxon>Fungi</taxon>
        <taxon>Dikarya</taxon>
        <taxon>Ascomycota</taxon>
        <taxon>Pezizomycotina</taxon>
        <taxon>Sordariomycetes</taxon>
        <taxon>Hypocreomycetidae</taxon>
        <taxon>Hypocreales</taxon>
        <taxon>Nectriaceae</taxon>
        <taxon>Fusarium</taxon>
        <taxon>Fusarium solani species complex</taxon>
    </lineage>
</organism>
<keyword evidence="3" id="KW-1185">Reference proteome</keyword>
<evidence type="ECO:0000313" key="2">
    <source>
        <dbReference type="EMBL" id="RSL83792.1"/>
    </source>
</evidence>
<feature type="region of interest" description="Disordered" evidence="1">
    <location>
        <begin position="1"/>
        <end position="26"/>
    </location>
</feature>
<evidence type="ECO:0000256" key="1">
    <source>
        <dbReference type="SAM" id="MobiDB-lite"/>
    </source>
</evidence>
<sequence length="257" mass="28243">MNPEPTLPRAVHRAPSGRTPKFPPHATNADIKALLTGPALRHLEPQPGGRWTLESRAHETILVKYSTSDGIDLLRTTIHLAANPETAADLCWQHVYGYTPGQMIVPNVLHTSPEGQALTSFEVRFMNPEAPDQPHVYGQPHVGSNIHNTMPPTGGPQPGCISAEAPIMHPIPQLLPPQHIQMVDGIEDHRPLMQHAADVPASWTLFDASMAQPFQAFPASSGPMHQVEPGNCVFWDWAVPEDMHAENEWQSFLSHPS</sequence>
<protein>
    <submittedName>
        <fullName evidence="2">Uncharacterized protein</fullName>
    </submittedName>
</protein>
<dbReference type="Proteomes" id="UP000287972">
    <property type="component" value="Unassembled WGS sequence"/>
</dbReference>